<keyword evidence="4" id="KW-1185">Reference proteome</keyword>
<feature type="compositionally biased region" description="Basic and acidic residues" evidence="1">
    <location>
        <begin position="157"/>
        <end position="167"/>
    </location>
</feature>
<dbReference type="EMBL" id="JBHTIH010000003">
    <property type="protein sequence ID" value="MFD0738905.1"/>
    <property type="molecule type" value="Genomic_DNA"/>
</dbReference>
<keyword evidence="2" id="KW-0732">Signal</keyword>
<feature type="region of interest" description="Disordered" evidence="1">
    <location>
        <begin position="157"/>
        <end position="225"/>
    </location>
</feature>
<proteinExistence type="predicted"/>
<reference evidence="4" key="1">
    <citation type="journal article" date="2019" name="Int. J. Syst. Evol. Microbiol.">
        <title>The Global Catalogue of Microorganisms (GCM) 10K type strain sequencing project: providing services to taxonomists for standard genome sequencing and annotation.</title>
        <authorList>
            <consortium name="The Broad Institute Genomics Platform"/>
            <consortium name="The Broad Institute Genome Sequencing Center for Infectious Disease"/>
            <person name="Wu L."/>
            <person name="Ma J."/>
        </authorList>
    </citation>
    <scope>NUCLEOTIDE SEQUENCE [LARGE SCALE GENOMIC DNA]</scope>
    <source>
        <strain evidence="4">CCUG 55491</strain>
    </source>
</reference>
<gene>
    <name evidence="3" type="ORF">ACFQZQ_06380</name>
</gene>
<feature type="chain" id="PRO_5045889842" evidence="2">
    <location>
        <begin position="26"/>
        <end position="225"/>
    </location>
</feature>
<feature type="compositionally biased region" description="Gly residues" evidence="1">
    <location>
        <begin position="212"/>
        <end position="225"/>
    </location>
</feature>
<dbReference type="RefSeq" id="WP_386811931.1">
    <property type="nucleotide sequence ID" value="NZ_JBHTIH010000003.1"/>
</dbReference>
<evidence type="ECO:0000256" key="1">
    <source>
        <dbReference type="SAM" id="MobiDB-lite"/>
    </source>
</evidence>
<evidence type="ECO:0000313" key="3">
    <source>
        <dbReference type="EMBL" id="MFD0738905.1"/>
    </source>
</evidence>
<dbReference type="Proteomes" id="UP001597090">
    <property type="component" value="Unassembled WGS sequence"/>
</dbReference>
<feature type="signal peptide" evidence="2">
    <location>
        <begin position="1"/>
        <end position="25"/>
    </location>
</feature>
<accession>A0ABW2YKU4</accession>
<sequence>MSSRIQSTLLAIATLFAGFTGTAMAQDYRYGWDPRSGDVWVDDRLSDVNRYGSRYREPFIDEIVRYHGAPRDLVSELLVQRRWAPGDVYYACAIASIIGRPCRTVVDEWDRDHGQGWGNVAQRLGIKPGSAEFHRLKRGFVPTYDRWARPITLDDDLRRHYPNRDKGASSMKASGKAKAGSGHGAAGKRHDAAPAAKADAAGKGKADAKGNGNKGNGKGKGGGKD</sequence>
<organism evidence="3 4">
    <name type="scientific">Lysobacter koreensis</name>
    <dbReference type="NCBI Taxonomy" id="266122"/>
    <lineage>
        <taxon>Bacteria</taxon>
        <taxon>Pseudomonadati</taxon>
        <taxon>Pseudomonadota</taxon>
        <taxon>Gammaproteobacteria</taxon>
        <taxon>Lysobacterales</taxon>
        <taxon>Lysobacteraceae</taxon>
        <taxon>Lysobacter</taxon>
    </lineage>
</organism>
<evidence type="ECO:0000313" key="4">
    <source>
        <dbReference type="Proteomes" id="UP001597090"/>
    </source>
</evidence>
<protein>
    <submittedName>
        <fullName evidence="3">Uncharacterized protein</fullName>
    </submittedName>
</protein>
<feature type="compositionally biased region" description="Low complexity" evidence="1">
    <location>
        <begin position="168"/>
        <end position="180"/>
    </location>
</feature>
<name>A0ABW2YKU4_9GAMM</name>
<comment type="caution">
    <text evidence="3">The sequence shown here is derived from an EMBL/GenBank/DDBJ whole genome shotgun (WGS) entry which is preliminary data.</text>
</comment>
<evidence type="ECO:0000256" key="2">
    <source>
        <dbReference type="SAM" id="SignalP"/>
    </source>
</evidence>